<dbReference type="NCBIfam" id="TIGR03223">
    <property type="entry name" value="Phn_opern_protn"/>
    <property type="match status" value="1"/>
</dbReference>
<evidence type="ECO:0000313" key="2">
    <source>
        <dbReference type="Proteomes" id="UP000193570"/>
    </source>
</evidence>
<dbReference type="InterPro" id="IPR009389">
    <property type="entry name" value="DUF1045"/>
</dbReference>
<dbReference type="EMBL" id="FWFK01000005">
    <property type="protein sequence ID" value="SLN61292.1"/>
    <property type="molecule type" value="Genomic_DNA"/>
</dbReference>
<dbReference type="Gene3D" id="3.90.1140.10">
    <property type="entry name" value="Cyclic phosphodiesterase"/>
    <property type="match status" value="1"/>
</dbReference>
<reference evidence="1 2" key="1">
    <citation type="submission" date="2017-03" db="EMBL/GenBank/DDBJ databases">
        <authorList>
            <person name="Afonso C.L."/>
            <person name="Miller P.J."/>
            <person name="Scott M.A."/>
            <person name="Spackman E."/>
            <person name="Goraichik I."/>
            <person name="Dimitrov K.M."/>
            <person name="Suarez D.L."/>
            <person name="Swayne D.E."/>
        </authorList>
    </citation>
    <scope>NUCLEOTIDE SEQUENCE [LARGE SCALE GENOMIC DNA]</scope>
    <source>
        <strain evidence="1 2">CECT 8625</strain>
    </source>
</reference>
<keyword evidence="1" id="KW-0436">Ligase</keyword>
<evidence type="ECO:0000313" key="1">
    <source>
        <dbReference type="EMBL" id="SLN61292.1"/>
    </source>
</evidence>
<dbReference type="Pfam" id="PF06299">
    <property type="entry name" value="DUF1045"/>
    <property type="match status" value="1"/>
</dbReference>
<dbReference type="GO" id="GO:0016874">
    <property type="term" value="F:ligase activity"/>
    <property type="evidence" value="ECO:0007669"/>
    <property type="project" value="UniProtKB-KW"/>
</dbReference>
<accession>A0A1X6ZTI8</accession>
<keyword evidence="2" id="KW-1185">Reference proteome</keyword>
<organism evidence="1 2">
    <name type="scientific">Roseivivax jejudonensis</name>
    <dbReference type="NCBI Taxonomy" id="1529041"/>
    <lineage>
        <taxon>Bacteria</taxon>
        <taxon>Pseudomonadati</taxon>
        <taxon>Pseudomonadota</taxon>
        <taxon>Alphaproteobacteria</taxon>
        <taxon>Rhodobacterales</taxon>
        <taxon>Roseobacteraceae</taxon>
        <taxon>Roseivivax</taxon>
    </lineage>
</organism>
<dbReference type="RefSeq" id="WP_085792772.1">
    <property type="nucleotide sequence ID" value="NZ_FWFK01000005.1"/>
</dbReference>
<dbReference type="AlphaFoldDB" id="A0A1X6ZTI8"/>
<name>A0A1X6ZTI8_9RHOB</name>
<dbReference type="OrthoDB" id="4954742at2"/>
<dbReference type="PIRSF" id="PIRSF033328">
    <property type="entry name" value="Phest_Mll4975"/>
    <property type="match status" value="1"/>
</dbReference>
<protein>
    <submittedName>
        <fullName evidence="1">2',5' RNA ligase family</fullName>
    </submittedName>
</protein>
<sequence length="229" mass="24633">MTDYTRYAVYYAPEPGVFADTAARWLGWDAGAGVPRDPPDVPGLPRPVSEITARPRKYGVHGTLKPPFRLSPDSTQDALAADVAALAARTAPVTLPGLRLAQIGPFLALVPEGDTAPLAALAAATVADLDHHRAAPTEAESARRRAARLSERQEALLARWGYPYVMEEFRFHVTLTGPLPPEERDATHDALAAWIAPVLPAPFAVTSLALFGEAEDGMFHLLHRYALSG</sequence>
<gene>
    <name evidence="1" type="ORF">ROJ8625_03120</name>
</gene>
<dbReference type="Proteomes" id="UP000193570">
    <property type="component" value="Unassembled WGS sequence"/>
</dbReference>
<proteinExistence type="predicted"/>